<feature type="transmembrane region" description="Helical" evidence="6">
    <location>
        <begin position="264"/>
        <end position="286"/>
    </location>
</feature>
<dbReference type="EMBL" id="MBFS01000150">
    <property type="protein sequence ID" value="PVV04209.1"/>
    <property type="molecule type" value="Genomic_DNA"/>
</dbReference>
<keyword evidence="6" id="KW-1133">Transmembrane helix</keyword>
<dbReference type="Gene3D" id="1.20.120.1760">
    <property type="match status" value="1"/>
</dbReference>
<protein>
    <submittedName>
        <fullName evidence="7">Uncharacterized protein</fullName>
    </submittedName>
</protein>
<proteinExistence type="inferred from homology"/>
<dbReference type="OrthoDB" id="196717at2759"/>
<dbReference type="GO" id="GO:0008654">
    <property type="term" value="P:phospholipid biosynthetic process"/>
    <property type="evidence" value="ECO:0007669"/>
    <property type="project" value="InterPro"/>
</dbReference>
<evidence type="ECO:0000313" key="7">
    <source>
        <dbReference type="EMBL" id="PVV04209.1"/>
    </source>
</evidence>
<dbReference type="GO" id="GO:0016780">
    <property type="term" value="F:phosphotransferase activity, for other substituted phosphate groups"/>
    <property type="evidence" value="ECO:0007669"/>
    <property type="project" value="InterPro"/>
</dbReference>
<comment type="caution">
    <text evidence="7">The sequence shown here is derived from an EMBL/GenBank/DDBJ whole genome shotgun (WGS) entry which is preliminary data.</text>
</comment>
<evidence type="ECO:0000256" key="1">
    <source>
        <dbReference type="ARBA" id="ARBA00004370"/>
    </source>
</evidence>
<feature type="transmembrane region" description="Helical" evidence="6">
    <location>
        <begin position="190"/>
        <end position="209"/>
    </location>
</feature>
<name>A0A2T9ZI05_9FUNG</name>
<dbReference type="PANTHER" id="PTHR10414:SF77">
    <property type="entry name" value="CDP-ALCOHOL PHOSPHATIDYLTRANSFERASE FAMILY PROTEIN"/>
    <property type="match status" value="1"/>
</dbReference>
<dbReference type="PIRSF" id="PIRSF015665">
    <property type="entry name" value="CHOPT"/>
    <property type="match status" value="1"/>
</dbReference>
<dbReference type="AlphaFoldDB" id="A0A2T9ZI05"/>
<feature type="transmembrane region" description="Helical" evidence="6">
    <location>
        <begin position="61"/>
        <end position="82"/>
    </location>
</feature>
<dbReference type="GO" id="GO:0016020">
    <property type="term" value="C:membrane"/>
    <property type="evidence" value="ECO:0007669"/>
    <property type="project" value="UniProtKB-SubCell"/>
</dbReference>
<keyword evidence="3 5" id="KW-0808">Transferase</keyword>
<dbReference type="Proteomes" id="UP000245609">
    <property type="component" value="Unassembled WGS sequence"/>
</dbReference>
<dbReference type="InterPro" id="IPR000462">
    <property type="entry name" value="CDP-OH_P_trans"/>
</dbReference>
<accession>A0A2T9ZI05</accession>
<gene>
    <name evidence="7" type="ORF">BB560_001288</name>
</gene>
<organism evidence="7 8">
    <name type="scientific">Smittium megazygosporum</name>
    <dbReference type="NCBI Taxonomy" id="133381"/>
    <lineage>
        <taxon>Eukaryota</taxon>
        <taxon>Fungi</taxon>
        <taxon>Fungi incertae sedis</taxon>
        <taxon>Zoopagomycota</taxon>
        <taxon>Kickxellomycotina</taxon>
        <taxon>Harpellomycetes</taxon>
        <taxon>Harpellales</taxon>
        <taxon>Legeriomycetaceae</taxon>
        <taxon>Smittium</taxon>
    </lineage>
</organism>
<feature type="transmembrane region" description="Helical" evidence="6">
    <location>
        <begin position="88"/>
        <end position="106"/>
    </location>
</feature>
<feature type="transmembrane region" description="Helical" evidence="6">
    <location>
        <begin position="298"/>
        <end position="314"/>
    </location>
</feature>
<evidence type="ECO:0000256" key="6">
    <source>
        <dbReference type="SAM" id="Phobius"/>
    </source>
</evidence>
<evidence type="ECO:0000256" key="2">
    <source>
        <dbReference type="ARBA" id="ARBA00010441"/>
    </source>
</evidence>
<dbReference type="PANTHER" id="PTHR10414">
    <property type="entry name" value="ETHANOLAMINEPHOSPHOTRANSFERASE"/>
    <property type="match status" value="1"/>
</dbReference>
<dbReference type="STRING" id="133381.A0A2T9ZI05"/>
<evidence type="ECO:0000313" key="8">
    <source>
        <dbReference type="Proteomes" id="UP000245609"/>
    </source>
</evidence>
<keyword evidence="4 6" id="KW-0472">Membrane</keyword>
<sequence>MVPSRFFSLPTGEEYVSEKSLKNLKLYKYSAVDKSFLTKYVLRHYWEWAVTLFPLWMAPNLITLFGLIFELFDIFLILIYMPDLAGPAPSWVYFCFGIGIWLYSTFDNVDGKQARRTKSSSPLGELFDHGIDALNCLIGTIIQAASLGLGITHSTLLLSFLATFVFYFSTWEEYHTGTLYLGYINGPTEFIVIAVICSFISGIYGPQVWHVKANSVFPFFSLLFSPDISLIDGLLRIILFMSIFLSALVSVYHVRSACKQKNVPFAPTLLQIAPFGILAFSIYNWATYSQIILPENHLVLFILTTAFAFGRITTKIILGHLTKSEFPFFTVQMVPLVTGAILSRFGLFSPSFELTYLWCSFFFVFSAYMHWATIVINIFCTYLGIKCFSIPPVHAD</sequence>
<dbReference type="InterPro" id="IPR014472">
    <property type="entry name" value="CHOPT"/>
</dbReference>
<comment type="subcellular location">
    <subcellularLocation>
        <location evidence="1">Membrane</location>
    </subcellularLocation>
</comment>
<evidence type="ECO:0000256" key="3">
    <source>
        <dbReference type="ARBA" id="ARBA00022679"/>
    </source>
</evidence>
<feature type="transmembrane region" description="Helical" evidence="6">
    <location>
        <begin position="326"/>
        <end position="349"/>
    </location>
</feature>
<keyword evidence="6" id="KW-0812">Transmembrane</keyword>
<feature type="transmembrane region" description="Helical" evidence="6">
    <location>
        <begin position="151"/>
        <end position="169"/>
    </location>
</feature>
<evidence type="ECO:0000256" key="4">
    <source>
        <dbReference type="ARBA" id="ARBA00023136"/>
    </source>
</evidence>
<comment type="similarity">
    <text evidence="2 5">Belongs to the CDP-alcohol phosphatidyltransferase class-I family.</text>
</comment>
<dbReference type="InterPro" id="IPR048254">
    <property type="entry name" value="CDP_ALCOHOL_P_TRANSF_CS"/>
</dbReference>
<dbReference type="Pfam" id="PF01066">
    <property type="entry name" value="CDP-OH_P_transf"/>
    <property type="match status" value="1"/>
</dbReference>
<dbReference type="InterPro" id="IPR043130">
    <property type="entry name" value="CDP-OH_PTrfase_TM_dom"/>
</dbReference>
<evidence type="ECO:0000256" key="5">
    <source>
        <dbReference type="RuleBase" id="RU003750"/>
    </source>
</evidence>
<dbReference type="PROSITE" id="PS00379">
    <property type="entry name" value="CDP_ALCOHOL_P_TRANSF"/>
    <property type="match status" value="1"/>
</dbReference>
<feature type="transmembrane region" description="Helical" evidence="6">
    <location>
        <begin position="355"/>
        <end position="380"/>
    </location>
</feature>
<reference evidence="7 8" key="1">
    <citation type="journal article" date="2018" name="MBio">
        <title>Comparative Genomics Reveals the Core Gene Toolbox for the Fungus-Insect Symbiosis.</title>
        <authorList>
            <person name="Wang Y."/>
            <person name="Stata M."/>
            <person name="Wang W."/>
            <person name="Stajich J.E."/>
            <person name="White M.M."/>
            <person name="Moncalvo J.M."/>
        </authorList>
    </citation>
    <scope>NUCLEOTIDE SEQUENCE [LARGE SCALE GENOMIC DNA]</scope>
    <source>
        <strain evidence="7 8">SC-DP-2</strain>
    </source>
</reference>
<feature type="transmembrane region" description="Helical" evidence="6">
    <location>
        <begin position="229"/>
        <end position="252"/>
    </location>
</feature>
<keyword evidence="8" id="KW-1185">Reference proteome</keyword>